<comment type="function">
    <text evidence="9">Acts as a component of the peripheral membrane COG complex that is involved in intra-Golgi protein trafficking. COG is located at the cis-Golgi, and regulates tethering of retrograde intra-Golgi vesicles and possibly a number of other membrane trafficking events.</text>
</comment>
<dbReference type="GO" id="GO:0017119">
    <property type="term" value="C:Golgi transport complex"/>
    <property type="evidence" value="ECO:0007669"/>
    <property type="project" value="UniProtKB-UniRule"/>
</dbReference>
<evidence type="ECO:0000313" key="13">
    <source>
        <dbReference type="EMBL" id="EIM23941.1"/>
    </source>
</evidence>
<dbReference type="OMA" id="RIEARHM"/>
<dbReference type="GO" id="GO:0006891">
    <property type="term" value="P:intra-Golgi vesicle-mediated transport"/>
    <property type="evidence" value="ECO:0007669"/>
    <property type="project" value="UniProtKB-UniRule"/>
</dbReference>
<keyword evidence="4 10" id="KW-0813">Transport</keyword>
<evidence type="ECO:0000256" key="8">
    <source>
        <dbReference type="ARBA" id="ARBA00031348"/>
    </source>
</evidence>
<dbReference type="EMBL" id="JH668223">
    <property type="protein sequence ID" value="EIM23941.1"/>
    <property type="molecule type" value="Genomic_DNA"/>
</dbReference>
<evidence type="ECO:0000256" key="1">
    <source>
        <dbReference type="ARBA" id="ARBA00004395"/>
    </source>
</evidence>
<dbReference type="eggNOG" id="KOG3758">
    <property type="taxonomic scope" value="Eukaryota"/>
</dbReference>
<dbReference type="FunCoup" id="I4YIZ9">
    <property type="interactions" value="233"/>
</dbReference>
<dbReference type="PANTHER" id="PTHR21506:SF0">
    <property type="entry name" value="CONSERVED OLIGOMERIC GOLGI COMPLEX SUBUNIT 6"/>
    <property type="match status" value="1"/>
</dbReference>
<keyword evidence="6 10" id="KW-0333">Golgi apparatus</keyword>
<evidence type="ECO:0000256" key="3">
    <source>
        <dbReference type="ARBA" id="ARBA00020973"/>
    </source>
</evidence>
<dbReference type="InterPro" id="IPR048369">
    <property type="entry name" value="COG6_C"/>
</dbReference>
<evidence type="ECO:0000256" key="6">
    <source>
        <dbReference type="ARBA" id="ARBA00023034"/>
    </source>
</evidence>
<evidence type="ECO:0000313" key="14">
    <source>
        <dbReference type="Proteomes" id="UP000005242"/>
    </source>
</evidence>
<sequence>MDDYLYKIEELKIKNNFKFNLQNNLLFNLEEYLVNLGSFKDNLVAIDSKFNDINNDLIKINDKLSQLKYSNKLFIDNLTSLYTKQSDLERQQSELQSFIDKFTLSDKESTSLLDNNHPIDDTFISSLTRLSIIRDDAQLLLNDKDNDIGLEILSMSSHHFEVALNKLLKWLKFEFTSKFNRFSIEIKPLHIQSLKKLAIRDDLYLEALQFLTLQRKNLLERCFLDALTEFENNQDIITDPIKYSTELLAWLHQHAADEKDFLCDLLDTDDVNEQLSNHLQPLANRIQLQLTHALNFTQRSQDLLQLISFYEQSLKNSINANCINNLFKKLLL</sequence>
<dbReference type="Proteomes" id="UP000005242">
    <property type="component" value="Unassembled WGS sequence"/>
</dbReference>
<evidence type="ECO:0000256" key="7">
    <source>
        <dbReference type="ARBA" id="ARBA00023136"/>
    </source>
</evidence>
<comment type="similarity">
    <text evidence="2 10">Belongs to the COG6 family.</text>
</comment>
<accession>I4YIZ9</accession>
<feature type="domain" description="Conserved oligomeric complex COG6 N-terminal" evidence="11">
    <location>
        <begin position="11"/>
        <end position="112"/>
    </location>
</feature>
<dbReference type="KEGG" id="wse:WALSEDRAFT_59021"/>
<comment type="subunit">
    <text evidence="10">Component of the conserved oligomeric Golgi complex.</text>
</comment>
<dbReference type="GO" id="GO:0000139">
    <property type="term" value="C:Golgi membrane"/>
    <property type="evidence" value="ECO:0007669"/>
    <property type="project" value="UniProtKB-SubCell"/>
</dbReference>
<dbReference type="SMART" id="SM01087">
    <property type="entry name" value="COG6"/>
    <property type="match status" value="1"/>
</dbReference>
<gene>
    <name evidence="13" type="ORF">WALSEDRAFT_59021</name>
</gene>
<dbReference type="GO" id="GO:0015031">
    <property type="term" value="P:protein transport"/>
    <property type="evidence" value="ECO:0007669"/>
    <property type="project" value="UniProtKB-KW"/>
</dbReference>
<evidence type="ECO:0000256" key="5">
    <source>
        <dbReference type="ARBA" id="ARBA00022927"/>
    </source>
</evidence>
<dbReference type="AlphaFoldDB" id="I4YIZ9"/>
<comment type="subcellular location">
    <subcellularLocation>
        <location evidence="1 10">Golgi apparatus membrane</location>
        <topology evidence="1 10">Peripheral membrane protein</topology>
    </subcellularLocation>
</comment>
<evidence type="ECO:0000256" key="10">
    <source>
        <dbReference type="RuleBase" id="RU365075"/>
    </source>
</evidence>
<dbReference type="STRING" id="671144.I4YIZ9"/>
<evidence type="ECO:0000256" key="9">
    <source>
        <dbReference type="ARBA" id="ARBA00043873"/>
    </source>
</evidence>
<evidence type="ECO:0000256" key="4">
    <source>
        <dbReference type="ARBA" id="ARBA00022448"/>
    </source>
</evidence>
<dbReference type="HOGENOM" id="CLU_837301_0_0_1"/>
<proteinExistence type="inferred from homology"/>
<dbReference type="InterPro" id="IPR048368">
    <property type="entry name" value="COG6_N"/>
</dbReference>
<organism evidence="13 14">
    <name type="scientific">Wallemia mellicola (strain ATCC MYA-4683 / CBS 633.66)</name>
    <name type="common">Wallemia sebi (CBS 633.66)</name>
    <dbReference type="NCBI Taxonomy" id="671144"/>
    <lineage>
        <taxon>Eukaryota</taxon>
        <taxon>Fungi</taxon>
        <taxon>Dikarya</taxon>
        <taxon>Basidiomycota</taxon>
        <taxon>Wallemiomycotina</taxon>
        <taxon>Wallemiomycetes</taxon>
        <taxon>Wallemiales</taxon>
        <taxon>Wallemiaceae</taxon>
        <taxon>Wallemia</taxon>
    </lineage>
</organism>
<evidence type="ECO:0000259" key="11">
    <source>
        <dbReference type="Pfam" id="PF06419"/>
    </source>
</evidence>
<dbReference type="InterPro" id="IPR010490">
    <property type="entry name" value="COG6"/>
</dbReference>
<keyword evidence="7 10" id="KW-0472">Membrane</keyword>
<protein>
    <recommendedName>
        <fullName evidence="3 10">Conserved oligomeric Golgi complex subunit 6</fullName>
        <shortName evidence="10">COG complex subunit 6</shortName>
    </recommendedName>
    <alternativeName>
        <fullName evidence="8 10">Component of oligomeric Golgi complex 6</fullName>
    </alternativeName>
</protein>
<name>I4YIZ9_WALMC</name>
<feature type="domain" description="Conserved Oligomeric Golgi complex subunit 6 C-terminal" evidence="12">
    <location>
        <begin position="148"/>
        <end position="321"/>
    </location>
</feature>
<dbReference type="InParanoid" id="I4YIZ9"/>
<dbReference type="RefSeq" id="XP_006955780.1">
    <property type="nucleotide sequence ID" value="XM_006955718.1"/>
</dbReference>
<comment type="function">
    <text evidence="10">Acts as component of the peripheral membrane COG complex that is involved in intra-Golgi protein trafficking. COG is located at the cis-Golgi, and regulates tethering of retrograde intra-Golgi vesicles and possibly a number of other membrane trafficking events.</text>
</comment>
<dbReference type="Pfam" id="PF06419">
    <property type="entry name" value="COG6_N"/>
    <property type="match status" value="1"/>
</dbReference>
<dbReference type="GeneID" id="18473131"/>
<dbReference type="PANTHER" id="PTHR21506">
    <property type="entry name" value="COMPONENT OF OLIGOMERIC GOLGI COMPLEX 6"/>
    <property type="match status" value="1"/>
</dbReference>
<dbReference type="Pfam" id="PF20653">
    <property type="entry name" value="COG6_C"/>
    <property type="match status" value="1"/>
</dbReference>
<evidence type="ECO:0000259" key="12">
    <source>
        <dbReference type="Pfam" id="PF20653"/>
    </source>
</evidence>
<keyword evidence="14" id="KW-1185">Reference proteome</keyword>
<keyword evidence="5 10" id="KW-0653">Protein transport</keyword>
<evidence type="ECO:0000256" key="2">
    <source>
        <dbReference type="ARBA" id="ARBA00011023"/>
    </source>
</evidence>
<reference evidence="13 14" key="1">
    <citation type="journal article" date="2012" name="Fungal Genet. Biol.">
        <title>The genome of the xerotolerant mold Wallemia sebi reveals adaptations to osmotic stress and suggests cryptic sexual reproduction.</title>
        <authorList>
            <person name="Padamsee M."/>
            <person name="Kumar T.K.A."/>
            <person name="Riley R."/>
            <person name="Binder M."/>
            <person name="Boyd A."/>
            <person name="Calvo A.M."/>
            <person name="Furukawa K."/>
            <person name="Hesse C."/>
            <person name="Hohmann S."/>
            <person name="James T.Y."/>
            <person name="LaButti K."/>
            <person name="Lapidus A."/>
            <person name="Lindquist E."/>
            <person name="Lucas S."/>
            <person name="Miller K."/>
            <person name="Shantappa S."/>
            <person name="Grigoriev I.V."/>
            <person name="Hibbett D.S."/>
            <person name="McLaughlin D.J."/>
            <person name="Spatafora J.W."/>
            <person name="Aime M.C."/>
        </authorList>
    </citation>
    <scope>NUCLEOTIDE SEQUENCE [LARGE SCALE GENOMIC DNA]</scope>
    <source>
        <strain evidence="14">ATCC MYA-4683 / CBS 633.66</strain>
    </source>
</reference>